<gene>
    <name evidence="1" type="ORF">AAP_03626</name>
</gene>
<dbReference type="InterPro" id="IPR007174">
    <property type="entry name" value="Las1"/>
</dbReference>
<dbReference type="GO" id="GO:0090730">
    <property type="term" value="C:Las1 complex"/>
    <property type="evidence" value="ECO:0007669"/>
    <property type="project" value="InterPro"/>
</dbReference>
<keyword evidence="2" id="KW-1185">Reference proteome</keyword>
<sequence>MPRIQFTPWKEESELLRVRDQFYGLRAGAKTDLRSKACALVWVWKARGNLPHPVEATALLIDAILHDDPSKNSIFSIRATYSAAFCRFVTGLVDSKLYGPRMTMYQKAMTLGLPASFVELRHEATHRELPSLSVFREATRRSLDWLWDFYWAGLRVAEGTERLSQEQILDMLQPLLGRHQELKGAGSKKRPVKGSLLSEDALSALAGSVSNLITVLVRQGVLIPASSENIKRVFSVWDETLRSLCLASRFFLTNLIDAFGETLLLRNSTSEESFCESVFLWMQHILTSKAWLTMRRIYLSVAYVDVLCEKTNSSWAGRVKRLLQNLAKEEEDDIMAVSVCFPEQTASSVIIDDEDNFGWKVAEDWAPKPIGAFERKETSGLI</sequence>
<evidence type="ECO:0000313" key="1">
    <source>
        <dbReference type="EMBL" id="KZZ90985.1"/>
    </source>
</evidence>
<dbReference type="AlphaFoldDB" id="A0A167Y8G3"/>
<evidence type="ECO:0000313" key="2">
    <source>
        <dbReference type="Proteomes" id="UP000242877"/>
    </source>
</evidence>
<reference evidence="1 2" key="1">
    <citation type="journal article" date="2016" name="Genome Biol. Evol.">
        <title>Divergent and convergent evolution of fungal pathogenicity.</title>
        <authorList>
            <person name="Shang Y."/>
            <person name="Xiao G."/>
            <person name="Zheng P."/>
            <person name="Cen K."/>
            <person name="Zhan S."/>
            <person name="Wang C."/>
        </authorList>
    </citation>
    <scope>NUCLEOTIDE SEQUENCE [LARGE SCALE GENOMIC DNA]</scope>
    <source>
        <strain evidence="1 2">ARSEF 7405</strain>
    </source>
</reference>
<dbReference type="PANTHER" id="PTHR15002:SF0">
    <property type="entry name" value="RIBOSOMAL BIOGENESIS PROTEIN LAS1L"/>
    <property type="match status" value="1"/>
</dbReference>
<proteinExistence type="predicted"/>
<dbReference type="VEuPathDB" id="FungiDB:AAP_03626"/>
<dbReference type="OrthoDB" id="515692at2759"/>
<dbReference type="GO" id="GO:0000460">
    <property type="term" value="P:maturation of 5.8S rRNA"/>
    <property type="evidence" value="ECO:0007669"/>
    <property type="project" value="TreeGrafter"/>
</dbReference>
<dbReference type="GO" id="GO:0004519">
    <property type="term" value="F:endonuclease activity"/>
    <property type="evidence" value="ECO:0007669"/>
    <property type="project" value="InterPro"/>
</dbReference>
<dbReference type="Proteomes" id="UP000242877">
    <property type="component" value="Unassembled WGS sequence"/>
</dbReference>
<comment type="caution">
    <text evidence="1">The sequence shown here is derived from an EMBL/GenBank/DDBJ whole genome shotgun (WGS) entry which is preliminary data.</text>
</comment>
<dbReference type="PANTHER" id="PTHR15002">
    <property type="entry name" value="RIBOSOMAL BIOGENESIS PROTEIN LAS1L"/>
    <property type="match status" value="1"/>
</dbReference>
<protein>
    <submittedName>
        <fullName evidence="1">Cell morphogenesis protein Las1</fullName>
    </submittedName>
</protein>
<dbReference type="GO" id="GO:0030687">
    <property type="term" value="C:preribosome, large subunit precursor"/>
    <property type="evidence" value="ECO:0007669"/>
    <property type="project" value="TreeGrafter"/>
</dbReference>
<name>A0A167Y8G3_9EURO</name>
<dbReference type="Pfam" id="PF04031">
    <property type="entry name" value="Las1"/>
    <property type="match status" value="1"/>
</dbReference>
<organism evidence="1 2">
    <name type="scientific">Ascosphaera apis ARSEF 7405</name>
    <dbReference type="NCBI Taxonomy" id="392613"/>
    <lineage>
        <taxon>Eukaryota</taxon>
        <taxon>Fungi</taxon>
        <taxon>Dikarya</taxon>
        <taxon>Ascomycota</taxon>
        <taxon>Pezizomycotina</taxon>
        <taxon>Eurotiomycetes</taxon>
        <taxon>Eurotiomycetidae</taxon>
        <taxon>Onygenales</taxon>
        <taxon>Ascosphaeraceae</taxon>
        <taxon>Ascosphaera</taxon>
    </lineage>
</organism>
<dbReference type="GO" id="GO:0000470">
    <property type="term" value="P:maturation of LSU-rRNA"/>
    <property type="evidence" value="ECO:0007669"/>
    <property type="project" value="TreeGrafter"/>
</dbReference>
<accession>A0A167Y8G3</accession>
<dbReference type="EMBL" id="AZGZ01000015">
    <property type="protein sequence ID" value="KZZ90985.1"/>
    <property type="molecule type" value="Genomic_DNA"/>
</dbReference>